<dbReference type="NCBIfam" id="TIGR03804">
    <property type="entry name" value="para_beta_helix"/>
    <property type="match status" value="1"/>
</dbReference>
<organism evidence="3 4">
    <name type="scientific">Namhaeicola litoreus</name>
    <dbReference type="NCBI Taxonomy" id="1052145"/>
    <lineage>
        <taxon>Bacteria</taxon>
        <taxon>Pseudomonadati</taxon>
        <taxon>Bacteroidota</taxon>
        <taxon>Flavobacteriia</taxon>
        <taxon>Flavobacteriales</taxon>
        <taxon>Flavobacteriaceae</taxon>
        <taxon>Namhaeicola</taxon>
    </lineage>
</organism>
<dbReference type="EMBL" id="JBHTMY010000004">
    <property type="protein sequence ID" value="MFD1316857.1"/>
    <property type="molecule type" value="Genomic_DNA"/>
</dbReference>
<dbReference type="InterPro" id="IPR026444">
    <property type="entry name" value="Secre_tail"/>
</dbReference>
<feature type="domain" description="PKD/Chitinase" evidence="2">
    <location>
        <begin position="871"/>
        <end position="939"/>
    </location>
</feature>
<name>A0ABW3Y4Q3_9FLAO</name>
<feature type="domain" description="PKD/Chitinase" evidence="2">
    <location>
        <begin position="1014"/>
        <end position="1080"/>
    </location>
</feature>
<dbReference type="InterPro" id="IPR022441">
    <property type="entry name" value="Para_beta_helix_rpt-2"/>
</dbReference>
<keyword evidence="1" id="KW-0732">Signal</keyword>
<dbReference type="Pfam" id="PF18962">
    <property type="entry name" value="Por_Secre_tail"/>
    <property type="match status" value="1"/>
</dbReference>
<reference evidence="4" key="1">
    <citation type="journal article" date="2019" name="Int. J. Syst. Evol. Microbiol.">
        <title>The Global Catalogue of Microorganisms (GCM) 10K type strain sequencing project: providing services to taxonomists for standard genome sequencing and annotation.</title>
        <authorList>
            <consortium name="The Broad Institute Genomics Platform"/>
            <consortium name="The Broad Institute Genome Sequencing Center for Infectious Disease"/>
            <person name="Wu L."/>
            <person name="Ma J."/>
        </authorList>
    </citation>
    <scope>NUCLEOTIDE SEQUENCE [LARGE SCALE GENOMIC DNA]</scope>
    <source>
        <strain evidence="4">CCUG 61485</strain>
    </source>
</reference>
<feature type="domain" description="PKD/Chitinase" evidence="2">
    <location>
        <begin position="943"/>
        <end position="1013"/>
    </location>
</feature>
<dbReference type="RefSeq" id="WP_377180310.1">
    <property type="nucleotide sequence ID" value="NZ_JBHTMY010000004.1"/>
</dbReference>
<dbReference type="InterPro" id="IPR013783">
    <property type="entry name" value="Ig-like_fold"/>
</dbReference>
<evidence type="ECO:0000313" key="4">
    <source>
        <dbReference type="Proteomes" id="UP001597201"/>
    </source>
</evidence>
<keyword evidence="4" id="KW-1185">Reference proteome</keyword>
<dbReference type="Gene3D" id="2.160.20.10">
    <property type="entry name" value="Single-stranded right-handed beta-helix, Pectin lyase-like"/>
    <property type="match status" value="1"/>
</dbReference>
<dbReference type="InterPro" id="IPR039448">
    <property type="entry name" value="Beta_helix"/>
</dbReference>
<dbReference type="SMART" id="SM00710">
    <property type="entry name" value="PbH1"/>
    <property type="match status" value="7"/>
</dbReference>
<evidence type="ECO:0000313" key="3">
    <source>
        <dbReference type="EMBL" id="MFD1316857.1"/>
    </source>
</evidence>
<dbReference type="InterPro" id="IPR012334">
    <property type="entry name" value="Pectin_lyas_fold"/>
</dbReference>
<comment type="caution">
    <text evidence="3">The sequence shown here is derived from an EMBL/GenBank/DDBJ whole genome shotgun (WGS) entry which is preliminary data.</text>
</comment>
<evidence type="ECO:0000259" key="2">
    <source>
        <dbReference type="SMART" id="SM00089"/>
    </source>
</evidence>
<sequence>MRFFFIFFLGVTFSMYSQTYYLSSQGNDSRDGKSPSNAWKTLDKLNSKIGSFTSGTIILLRRGDTFYGTLDIRNKNNITISSYGSGEVPIITGARSIGAWVRESGNLWSTSSQNNVYQVFKNKDVLSNGRYPKIKNDFSTVENYVEVSSKSSNTVFFAKELIGLPNLAGANIQIQSNDWVFSSRKIVDFNSSTGRITIDSAPSTAVDVGDHLFIVNHKNLLSKEGEWSYEENSNKLYLYSSNSPQNIVINDIADDAINIANSNNVTIENISFNFFKGKAIYANSCDNLKVDSNSFNYCYDGAIITKNSFGTIITKNNILGSMAYGINVNMWDSANQPSNAIIQYNVIKDVAMLKQATSGDINIPFAIASNGNGNNVSFNTMERIGYCGIRLYGSNGLIEKNYIKDFCLISHDGGGIKTGAPTYNDITADGTVINRNIVVNRELSDKWLVGGIYMDDHTKNITITDNTVVDCYWGVYLHNNKNIILDGTKIYDNSNSQNGILLAEDKRGVKGGMVNNVVKNNEVFVLNSSVTSMKVRNGEWDHYNFATYTNNKYFNPYMTECVAFKINSSNGTNMTLNEWKSLTGQDKNSTTDNLNWIPKNPETRSTIAYNSDLKTKSIQLPNGTWEDLQGNLYSGSINLESFGSAILLSSNKTINPSLNPDAGPDETICRGESVQLTASGGTSYKWSTGQTSRSITVSPNSTTIYSVEVSDGTSKASDDVQVTVTSISASAGPNVTISPGEKVTLTASGGDSYLWQTGSTNPSINVSPPRTRSYSVTVYKNGCEETAEVLVTVDDGSNNTVQPNAGPDVTICRGESVQLTASGGTSYVWSTGQTSRSIMVSPNSTTIYSVEVSDGTSKASDDVQVTVASINASAGPNVSISPGEKVTLTASGGDSYLWQTGTAKESITVSPPNTRTYSVTVYKNGCEETAEVLVTVNDGSNTNIQANAGPDVAICRGESVQLTASGGTSYAWSTGQTSKSITVSPNSTTVYSVEVSDGVSKASDDVQVRVTTINASAGPDVTINPGEKVTLTASGGDSYLWQTGTAKESITVSPPRTRTYSVTVYKNGCEETVEVLVTVAAQAKAEASKYYLPPSSNIGEDSVANIDESILLNEKEVVVYPNPSNGVFFINVTSDSYLYNLYNISGNLLATKEINPQESVKPITLNLSSFASGIYLLQVYDKVQVYSRKIIKN</sequence>
<dbReference type="Gene3D" id="2.60.40.10">
    <property type="entry name" value="Immunoglobulins"/>
    <property type="match status" value="1"/>
</dbReference>
<evidence type="ECO:0000256" key="1">
    <source>
        <dbReference type="ARBA" id="ARBA00022729"/>
    </source>
</evidence>
<dbReference type="InterPro" id="IPR006626">
    <property type="entry name" value="PbH1"/>
</dbReference>
<feature type="domain" description="PKD/Chitinase" evidence="2">
    <location>
        <begin position="653"/>
        <end position="727"/>
    </location>
</feature>
<accession>A0ABW3Y4Q3</accession>
<dbReference type="InterPro" id="IPR022409">
    <property type="entry name" value="PKD/Chitinase_dom"/>
</dbReference>
<feature type="domain" description="PKD/Chitinase" evidence="2">
    <location>
        <begin position="728"/>
        <end position="796"/>
    </location>
</feature>
<gene>
    <name evidence="3" type="ORF">ACFQ39_14620</name>
</gene>
<dbReference type="Proteomes" id="UP001597201">
    <property type="component" value="Unassembled WGS sequence"/>
</dbReference>
<dbReference type="Pfam" id="PF13229">
    <property type="entry name" value="Beta_helix"/>
    <property type="match status" value="1"/>
</dbReference>
<dbReference type="SUPFAM" id="SSF51126">
    <property type="entry name" value="Pectin lyase-like"/>
    <property type="match status" value="2"/>
</dbReference>
<proteinExistence type="predicted"/>
<dbReference type="SMART" id="SM00089">
    <property type="entry name" value="PKD"/>
    <property type="match status" value="5"/>
</dbReference>
<dbReference type="InterPro" id="IPR011050">
    <property type="entry name" value="Pectin_lyase_fold/virulence"/>
</dbReference>
<dbReference type="NCBIfam" id="TIGR04183">
    <property type="entry name" value="Por_Secre_tail"/>
    <property type="match status" value="1"/>
</dbReference>
<protein>
    <submittedName>
        <fullName evidence="3">Right-handed parallel beta-helix repeat-containing protein</fullName>
    </submittedName>
</protein>